<accession>A0A167F7A9</accession>
<comment type="caution">
    <text evidence="2">The sequence shown here is derived from an EMBL/GenBank/DDBJ whole genome shotgun (WGS) entry which is preliminary data.</text>
</comment>
<evidence type="ECO:0000313" key="2">
    <source>
        <dbReference type="EMBL" id="KZN51871.1"/>
    </source>
</evidence>
<organism evidence="2 3">
    <name type="scientific">Pseudoalteromonas luteoviolacea H33</name>
    <dbReference type="NCBI Taxonomy" id="1365251"/>
    <lineage>
        <taxon>Bacteria</taxon>
        <taxon>Pseudomonadati</taxon>
        <taxon>Pseudomonadota</taxon>
        <taxon>Gammaproteobacteria</taxon>
        <taxon>Alteromonadales</taxon>
        <taxon>Pseudoalteromonadaceae</taxon>
        <taxon>Pseudoalteromonas</taxon>
    </lineage>
</organism>
<dbReference type="RefSeq" id="WP_081216371.1">
    <property type="nucleotide sequence ID" value="NZ_AUXZ01000064.1"/>
</dbReference>
<dbReference type="SUPFAM" id="SSF54427">
    <property type="entry name" value="NTF2-like"/>
    <property type="match status" value="1"/>
</dbReference>
<sequence>MFARIVFLILLLQLSGCVSTTTELNHSRLTKLTEDYIKAYQARSDFQYFLSLYAESVVLEDMMYGHKVQNKRQLASFFNWDKEPIRVLDSKKTISIEQTIISVEEQTVVLRGQFNPFVYGGESLGPWRFTTVLRFNQQGLINYQQDWINYFPRSFVTNASNLNMPKIR</sequence>
<dbReference type="Gene3D" id="3.10.450.50">
    <property type="match status" value="1"/>
</dbReference>
<feature type="signal peptide" evidence="1">
    <location>
        <begin position="1"/>
        <end position="20"/>
    </location>
</feature>
<dbReference type="InterPro" id="IPR032710">
    <property type="entry name" value="NTF2-like_dom_sf"/>
</dbReference>
<dbReference type="EMBL" id="AUXZ01000064">
    <property type="protein sequence ID" value="KZN51871.1"/>
    <property type="molecule type" value="Genomic_DNA"/>
</dbReference>
<evidence type="ECO:0000313" key="3">
    <source>
        <dbReference type="Proteomes" id="UP000076503"/>
    </source>
</evidence>
<keyword evidence="1" id="KW-0732">Signal</keyword>
<dbReference type="AlphaFoldDB" id="A0A167F7A9"/>
<dbReference type="Proteomes" id="UP000076503">
    <property type="component" value="Unassembled WGS sequence"/>
</dbReference>
<reference evidence="2 3" key="1">
    <citation type="submission" date="2013-07" db="EMBL/GenBank/DDBJ databases">
        <title>Comparative Genomic and Metabolomic Analysis of Twelve Strains of Pseudoalteromonas luteoviolacea.</title>
        <authorList>
            <person name="Vynne N.G."/>
            <person name="Mansson M."/>
            <person name="Gram L."/>
        </authorList>
    </citation>
    <scope>NUCLEOTIDE SEQUENCE [LARGE SCALE GENOMIC DNA]</scope>
    <source>
        <strain evidence="2 3">H33</strain>
    </source>
</reference>
<evidence type="ECO:0000256" key="1">
    <source>
        <dbReference type="SAM" id="SignalP"/>
    </source>
</evidence>
<dbReference type="PATRIC" id="fig|1365251.3.peg.1294"/>
<proteinExistence type="predicted"/>
<protein>
    <recommendedName>
        <fullName evidence="4">SnoaL-like domain-containing protein</fullName>
    </recommendedName>
</protein>
<evidence type="ECO:0008006" key="4">
    <source>
        <dbReference type="Google" id="ProtNLM"/>
    </source>
</evidence>
<gene>
    <name evidence="2" type="ORF">N476_00685</name>
</gene>
<feature type="chain" id="PRO_5007886146" description="SnoaL-like domain-containing protein" evidence="1">
    <location>
        <begin position="21"/>
        <end position="168"/>
    </location>
</feature>
<name>A0A167F7A9_9GAMM</name>